<name>A0A4V2X9R1_9BACT</name>
<comment type="caution">
    <text evidence="1">The sequence shown here is derived from an EMBL/GenBank/DDBJ whole genome shotgun (WGS) entry which is preliminary data.</text>
</comment>
<accession>A0A4V2X9R1</accession>
<dbReference type="EMBL" id="SMJU01000007">
    <property type="protein sequence ID" value="TDB64355.1"/>
    <property type="molecule type" value="Genomic_DNA"/>
</dbReference>
<evidence type="ECO:0000313" key="1">
    <source>
        <dbReference type="EMBL" id="TDB64355.1"/>
    </source>
</evidence>
<gene>
    <name evidence="1" type="ORF">EZE20_11775</name>
</gene>
<protein>
    <submittedName>
        <fullName evidence="1">Uncharacterized protein</fullName>
    </submittedName>
</protein>
<proteinExistence type="predicted"/>
<reference evidence="1 2" key="1">
    <citation type="submission" date="2019-02" db="EMBL/GenBank/DDBJ databases">
        <title>Arundinibacter roseus gen. nov., sp. nov., a new member of the family Cytophagaceae.</title>
        <authorList>
            <person name="Szuroczki S."/>
            <person name="Khayer B."/>
            <person name="Sproer C."/>
            <person name="Toumi M."/>
            <person name="Szabo A."/>
            <person name="Felfoldi T."/>
            <person name="Schumann P."/>
            <person name="Toth E."/>
        </authorList>
    </citation>
    <scope>NUCLEOTIDE SEQUENCE [LARGE SCALE GENOMIC DNA]</scope>
    <source>
        <strain evidence="1 2">DMA-k-7a</strain>
    </source>
</reference>
<keyword evidence="2" id="KW-1185">Reference proteome</keyword>
<dbReference type="OrthoDB" id="879730at2"/>
<dbReference type="AlphaFoldDB" id="A0A4V2X9R1"/>
<sequence length="267" mass="31249">MKMRKILPKCWSDCSRNQILKALPIVLTIKANEDPAATLPLMDHLAEILSGISKVSSLPLLARQDLYSSLAWSISEPLKEKPFDYLRVSHRRYYLPEPTYADSSTIEVAMANIQYLAFSNPKAPNPQALFEFLGTILRPRRIGWRIRQWLPSYNGENREVFNSLRAQQRAKRFRKLNFQQIIPVLLYWQEMNNAFIRRYEKLYESDESTRQLFKNGEGWLSTIEDVAENRVHGNFDAVCETNIHTIWLFLSHKKVKMDEANRLMQAE</sequence>
<dbReference type="RefSeq" id="WP_132117826.1">
    <property type="nucleotide sequence ID" value="NZ_SMJU01000007.1"/>
</dbReference>
<evidence type="ECO:0000313" key="2">
    <source>
        <dbReference type="Proteomes" id="UP000295706"/>
    </source>
</evidence>
<dbReference type="Proteomes" id="UP000295706">
    <property type="component" value="Unassembled WGS sequence"/>
</dbReference>
<organism evidence="1 2">
    <name type="scientific">Arundinibacter roseus</name>
    <dbReference type="NCBI Taxonomy" id="2070510"/>
    <lineage>
        <taxon>Bacteria</taxon>
        <taxon>Pseudomonadati</taxon>
        <taxon>Bacteroidota</taxon>
        <taxon>Cytophagia</taxon>
        <taxon>Cytophagales</taxon>
        <taxon>Spirosomataceae</taxon>
        <taxon>Arundinibacter</taxon>
    </lineage>
</organism>